<evidence type="ECO:0000256" key="6">
    <source>
        <dbReference type="ARBA" id="ARBA00022989"/>
    </source>
</evidence>
<gene>
    <name evidence="11" type="ORF">DFR52_101534</name>
</gene>
<evidence type="ECO:0000256" key="3">
    <source>
        <dbReference type="ARBA" id="ARBA00022475"/>
    </source>
</evidence>
<evidence type="ECO:0000313" key="12">
    <source>
        <dbReference type="Proteomes" id="UP000246352"/>
    </source>
</evidence>
<evidence type="ECO:0000256" key="5">
    <source>
        <dbReference type="ARBA" id="ARBA00022927"/>
    </source>
</evidence>
<keyword evidence="5 8" id="KW-0653">Protein transport</keyword>
<keyword evidence="7 9" id="KW-0472">Membrane</keyword>
<dbReference type="GO" id="GO:0005886">
    <property type="term" value="C:plasma membrane"/>
    <property type="evidence" value="ECO:0007669"/>
    <property type="project" value="UniProtKB-SubCell"/>
</dbReference>
<dbReference type="InterPro" id="IPR050790">
    <property type="entry name" value="ExbB/TolQ_transport"/>
</dbReference>
<dbReference type="AlphaFoldDB" id="A0A317PSV8"/>
<dbReference type="PANTHER" id="PTHR30625">
    <property type="entry name" value="PROTEIN TOLQ"/>
    <property type="match status" value="1"/>
</dbReference>
<accession>A0A317PSV8</accession>
<evidence type="ECO:0000256" key="4">
    <source>
        <dbReference type="ARBA" id="ARBA00022692"/>
    </source>
</evidence>
<keyword evidence="2 8" id="KW-0813">Transport</keyword>
<evidence type="ECO:0000256" key="2">
    <source>
        <dbReference type="ARBA" id="ARBA00022448"/>
    </source>
</evidence>
<feature type="transmembrane region" description="Helical" evidence="9">
    <location>
        <begin position="160"/>
        <end position="186"/>
    </location>
</feature>
<dbReference type="GO" id="GO:0017038">
    <property type="term" value="P:protein import"/>
    <property type="evidence" value="ECO:0007669"/>
    <property type="project" value="TreeGrafter"/>
</dbReference>
<proteinExistence type="inferred from homology"/>
<comment type="subcellular location">
    <subcellularLocation>
        <location evidence="1">Cell membrane</location>
        <topology evidence="1">Multi-pass membrane protein</topology>
    </subcellularLocation>
    <subcellularLocation>
        <location evidence="8">Membrane</location>
        <topology evidence="8">Multi-pass membrane protein</topology>
    </subcellularLocation>
</comment>
<organism evidence="11 12">
    <name type="scientific">Hoeflea marina</name>
    <dbReference type="NCBI Taxonomy" id="274592"/>
    <lineage>
        <taxon>Bacteria</taxon>
        <taxon>Pseudomonadati</taxon>
        <taxon>Pseudomonadota</taxon>
        <taxon>Alphaproteobacteria</taxon>
        <taxon>Hyphomicrobiales</taxon>
        <taxon>Rhizobiaceae</taxon>
        <taxon>Hoeflea</taxon>
    </lineage>
</organism>
<keyword evidence="6 9" id="KW-1133">Transmembrane helix</keyword>
<dbReference type="EMBL" id="QGTR01000001">
    <property type="protein sequence ID" value="PWW03845.1"/>
    <property type="molecule type" value="Genomic_DNA"/>
</dbReference>
<sequence>MQSGIDQLKSILDLGGPVVAVLFLVSVLAVAVIALKLLQFVRAGVGRRKTAEAAVMAWVHGNRPEARALVAPARGALASCVALTFSLSSNGRASKSEIEEQVASLAMHKLHELRGGMAFLDTVVQLSPLLGLFGTVLGMIEAFRKLQGAGAVVDPSILAGGIWVALLTTAVGLAIAMPVSVVLTWFETRIEDERVAIETTITQVLSAGRPAQPDDAGAARAGGTSLMELRHAH</sequence>
<evidence type="ECO:0000256" key="1">
    <source>
        <dbReference type="ARBA" id="ARBA00004651"/>
    </source>
</evidence>
<keyword evidence="3" id="KW-1003">Cell membrane</keyword>
<dbReference type="InterPro" id="IPR002898">
    <property type="entry name" value="MotA_ExbB_proton_chnl"/>
</dbReference>
<comment type="similarity">
    <text evidence="8">Belongs to the exbB/tolQ family.</text>
</comment>
<evidence type="ECO:0000256" key="9">
    <source>
        <dbReference type="SAM" id="Phobius"/>
    </source>
</evidence>
<feature type="transmembrane region" description="Helical" evidence="9">
    <location>
        <begin position="18"/>
        <end position="38"/>
    </location>
</feature>
<comment type="caution">
    <text evidence="11">The sequence shown here is derived from an EMBL/GenBank/DDBJ whole genome shotgun (WGS) entry which is preliminary data.</text>
</comment>
<name>A0A317PSV8_9HYPH</name>
<evidence type="ECO:0000256" key="8">
    <source>
        <dbReference type="RuleBase" id="RU004057"/>
    </source>
</evidence>
<keyword evidence="12" id="KW-1185">Reference proteome</keyword>
<evidence type="ECO:0000259" key="10">
    <source>
        <dbReference type="Pfam" id="PF01618"/>
    </source>
</evidence>
<keyword evidence="4 9" id="KW-0812">Transmembrane</keyword>
<feature type="domain" description="MotA/TolQ/ExbB proton channel" evidence="10">
    <location>
        <begin position="91"/>
        <end position="198"/>
    </location>
</feature>
<dbReference type="PANTHER" id="PTHR30625:SF15">
    <property type="entry name" value="BIOPOLYMER TRANSPORT PROTEIN EXBB"/>
    <property type="match status" value="1"/>
</dbReference>
<dbReference type="OrthoDB" id="4045at2"/>
<dbReference type="Pfam" id="PF01618">
    <property type="entry name" value="MotA_ExbB"/>
    <property type="match status" value="1"/>
</dbReference>
<dbReference type="RefSeq" id="WP_110030350.1">
    <property type="nucleotide sequence ID" value="NZ_QGTR01000001.1"/>
</dbReference>
<reference evidence="11 12" key="1">
    <citation type="submission" date="2018-05" db="EMBL/GenBank/DDBJ databases">
        <title>Genomic Encyclopedia of Type Strains, Phase IV (KMG-IV): sequencing the most valuable type-strain genomes for metagenomic binning, comparative biology and taxonomic classification.</title>
        <authorList>
            <person name="Goeker M."/>
        </authorList>
    </citation>
    <scope>NUCLEOTIDE SEQUENCE [LARGE SCALE GENOMIC DNA]</scope>
    <source>
        <strain evidence="11 12">DSM 16791</strain>
    </source>
</reference>
<feature type="transmembrane region" description="Helical" evidence="9">
    <location>
        <begin position="117"/>
        <end position="140"/>
    </location>
</feature>
<evidence type="ECO:0000313" key="11">
    <source>
        <dbReference type="EMBL" id="PWW03845.1"/>
    </source>
</evidence>
<evidence type="ECO:0000256" key="7">
    <source>
        <dbReference type="ARBA" id="ARBA00023136"/>
    </source>
</evidence>
<dbReference type="Proteomes" id="UP000246352">
    <property type="component" value="Unassembled WGS sequence"/>
</dbReference>
<protein>
    <submittedName>
        <fullName evidence="11">Outer membrane transport energization protein ExbB</fullName>
    </submittedName>
</protein>